<dbReference type="RefSeq" id="WP_154072528.1">
    <property type="nucleotide sequence ID" value="NZ_LT670817.1"/>
</dbReference>
<proteinExistence type="predicted"/>
<organism evidence="1 2">
    <name type="scientific">Bradyrhizobium erythrophlei</name>
    <dbReference type="NCBI Taxonomy" id="1437360"/>
    <lineage>
        <taxon>Bacteria</taxon>
        <taxon>Pseudomonadati</taxon>
        <taxon>Pseudomonadota</taxon>
        <taxon>Alphaproteobacteria</taxon>
        <taxon>Hyphomicrobiales</taxon>
        <taxon>Nitrobacteraceae</taxon>
        <taxon>Bradyrhizobium</taxon>
    </lineage>
</organism>
<protein>
    <submittedName>
        <fullName evidence="1">Uncharacterized protein</fullName>
    </submittedName>
</protein>
<dbReference type="Proteomes" id="UP000189796">
    <property type="component" value="Chromosome I"/>
</dbReference>
<reference evidence="1 2" key="1">
    <citation type="submission" date="2016-11" db="EMBL/GenBank/DDBJ databases">
        <authorList>
            <person name="Jaros S."/>
            <person name="Januszkiewicz K."/>
            <person name="Wedrychowicz H."/>
        </authorList>
    </citation>
    <scope>NUCLEOTIDE SEQUENCE [LARGE SCALE GENOMIC DNA]</scope>
    <source>
        <strain evidence="1 2">GAS138</strain>
    </source>
</reference>
<name>A0A1M5UH05_9BRAD</name>
<dbReference type="OrthoDB" id="9923063at2"/>
<accession>A0A1M5UH05</accession>
<dbReference type="EMBL" id="LT670817">
    <property type="protein sequence ID" value="SHH62332.1"/>
    <property type="molecule type" value="Genomic_DNA"/>
</dbReference>
<dbReference type="AlphaFoldDB" id="A0A1M5UH05"/>
<gene>
    <name evidence="1" type="ORF">SAMN05443248_5444</name>
</gene>
<sequence length="102" mass="10663">MSKLYISEYNTVGNAHGTTAQIANEPVIVDQAPVDFSSGVASSATLNAGTIFVRVISDVQCSIKFGTNPTATNANKMLPALTPEYFGVVENSGLKISVISNP</sequence>
<evidence type="ECO:0000313" key="2">
    <source>
        <dbReference type="Proteomes" id="UP000189796"/>
    </source>
</evidence>
<evidence type="ECO:0000313" key="1">
    <source>
        <dbReference type="EMBL" id="SHH62332.1"/>
    </source>
</evidence>